<evidence type="ECO:0000256" key="11">
    <source>
        <dbReference type="RuleBase" id="RU004973"/>
    </source>
</evidence>
<dbReference type="PROSITE" id="PS50058">
    <property type="entry name" value="G_PROTEIN_GAMMA"/>
    <property type="match status" value="1"/>
</dbReference>
<evidence type="ECO:0000256" key="3">
    <source>
        <dbReference type="ARBA" id="ARBA00016111"/>
    </source>
</evidence>
<keyword evidence="14" id="KW-1185">Reference proteome</keyword>
<keyword evidence="8 11" id="KW-0449">Lipoprotein</keyword>
<evidence type="ECO:0000256" key="1">
    <source>
        <dbReference type="ARBA" id="ARBA00004342"/>
    </source>
</evidence>
<feature type="domain" description="G protein gamma" evidence="12">
    <location>
        <begin position="82"/>
        <end position="148"/>
    </location>
</feature>
<dbReference type="InterPro" id="IPR001770">
    <property type="entry name" value="G-protein_gamma"/>
</dbReference>
<evidence type="ECO:0000256" key="4">
    <source>
        <dbReference type="ARBA" id="ARBA00022475"/>
    </source>
</evidence>
<dbReference type="InterPro" id="IPR015898">
    <property type="entry name" value="G-protein_gamma-like_dom"/>
</dbReference>
<evidence type="ECO:0000256" key="8">
    <source>
        <dbReference type="ARBA" id="ARBA00023288"/>
    </source>
</evidence>
<comment type="subcellular location">
    <subcellularLocation>
        <location evidence="1 11">Cell membrane</location>
        <topology evidence="1 11">Lipid-anchor</topology>
        <orientation evidence="1 11">Cytoplasmic side</orientation>
    </subcellularLocation>
</comment>
<evidence type="ECO:0000256" key="9">
    <source>
        <dbReference type="ARBA" id="ARBA00023289"/>
    </source>
</evidence>
<comment type="subunit">
    <text evidence="10">G proteins are composed of 3 units, alpha, beta and gamma. Interacts with gpb-1 and gpb-2.</text>
</comment>
<evidence type="ECO:0000256" key="2">
    <source>
        <dbReference type="ARBA" id="ARBA00007431"/>
    </source>
</evidence>
<reference evidence="13 14" key="1">
    <citation type="submission" date="2015-12" db="EMBL/GenBank/DDBJ databases">
        <title>Draft genome of the nematode, Onchocerca flexuosa.</title>
        <authorList>
            <person name="Mitreva M."/>
        </authorList>
    </citation>
    <scope>NUCLEOTIDE SEQUENCE [LARGE SCALE GENOMIC DNA]</scope>
    <source>
        <strain evidence="13">Red Deer</strain>
    </source>
</reference>
<keyword evidence="9" id="KW-0636">Prenylation</keyword>
<dbReference type="OrthoDB" id="6264244at2759"/>
<dbReference type="FunFam" id="4.10.260.10:FF:000001">
    <property type="entry name" value="Guanine nucleotide-binding protein subunit gamma"/>
    <property type="match status" value="1"/>
</dbReference>
<evidence type="ECO:0000256" key="10">
    <source>
        <dbReference type="ARBA" id="ARBA00062735"/>
    </source>
</evidence>
<sequence>MCHKTVAVYMTVNRNPMLNLLLHSIIIEIGKIKCLPIRKSSALPSESTSHQLVAKVMHGEAYCFFQKSIYTPGNILRIIQQNLSGLMDQIRVQTEQLRIEAQVSRKKVSEVSKDLIEYCEREKPHDMLVSGPIDNHNPFQEKKSCVLL</sequence>
<comment type="function">
    <text evidence="11">Guanine nucleotide-binding proteins (G proteins) are involved as a modulator or transducer in various transmembrane signaling systems. The beta and gamma chains are required for the GTPase activity, for replacement of GDP by GTP, and for G protein-effector interaction.</text>
</comment>
<dbReference type="Gene3D" id="4.10.260.10">
    <property type="entry name" value="Transducin (heterotrimeric G protein), gamma chain"/>
    <property type="match status" value="1"/>
</dbReference>
<comment type="similarity">
    <text evidence="2 11">Belongs to the G protein gamma family.</text>
</comment>
<dbReference type="InterPro" id="IPR036284">
    <property type="entry name" value="GGL_sf"/>
</dbReference>
<proteinExistence type="inferred from homology"/>
<keyword evidence="7 11" id="KW-0807">Transducer</keyword>
<dbReference type="PRINTS" id="PR00321">
    <property type="entry name" value="GPROTEING"/>
</dbReference>
<dbReference type="CDD" id="cd00068">
    <property type="entry name" value="GGL"/>
    <property type="match status" value="1"/>
</dbReference>
<keyword evidence="5" id="KW-0488">Methylation</keyword>
<comment type="subunit">
    <text evidence="11">G proteins are composed of 3 units; alpha, beta and gamma.</text>
</comment>
<organism evidence="13 14">
    <name type="scientific">Onchocerca flexuosa</name>
    <dbReference type="NCBI Taxonomy" id="387005"/>
    <lineage>
        <taxon>Eukaryota</taxon>
        <taxon>Metazoa</taxon>
        <taxon>Ecdysozoa</taxon>
        <taxon>Nematoda</taxon>
        <taxon>Chromadorea</taxon>
        <taxon>Rhabditida</taxon>
        <taxon>Spirurina</taxon>
        <taxon>Spiruromorpha</taxon>
        <taxon>Filarioidea</taxon>
        <taxon>Onchocercidae</taxon>
        <taxon>Onchocerca</taxon>
    </lineage>
</organism>
<dbReference type="GO" id="GO:0005834">
    <property type="term" value="C:heterotrimeric G-protein complex"/>
    <property type="evidence" value="ECO:0007669"/>
    <property type="project" value="InterPro"/>
</dbReference>
<evidence type="ECO:0000256" key="5">
    <source>
        <dbReference type="ARBA" id="ARBA00022481"/>
    </source>
</evidence>
<keyword evidence="4 11" id="KW-1003">Cell membrane</keyword>
<dbReference type="SMART" id="SM00224">
    <property type="entry name" value="GGL"/>
    <property type="match status" value="1"/>
</dbReference>
<evidence type="ECO:0000259" key="12">
    <source>
        <dbReference type="PROSITE" id="PS50058"/>
    </source>
</evidence>
<dbReference type="Proteomes" id="UP000242913">
    <property type="component" value="Unassembled WGS sequence"/>
</dbReference>
<dbReference type="SUPFAM" id="SSF48670">
    <property type="entry name" value="Transducin (heterotrimeric G protein), gamma chain"/>
    <property type="match status" value="1"/>
</dbReference>
<dbReference type="Pfam" id="PF00631">
    <property type="entry name" value="G-gamma"/>
    <property type="match status" value="1"/>
</dbReference>
<dbReference type="PANTHER" id="PTHR13809">
    <property type="entry name" value="GUANINE NUCLEOTIDE-BINDING PROTEIN GAMMA SUBUNIT"/>
    <property type="match status" value="1"/>
</dbReference>
<dbReference type="SMART" id="SM01224">
    <property type="entry name" value="G_gamma"/>
    <property type="match status" value="1"/>
</dbReference>
<evidence type="ECO:0000256" key="7">
    <source>
        <dbReference type="ARBA" id="ARBA00023224"/>
    </source>
</evidence>
<dbReference type="GO" id="GO:0007186">
    <property type="term" value="P:G protein-coupled receptor signaling pathway"/>
    <property type="evidence" value="ECO:0007669"/>
    <property type="project" value="InterPro"/>
</dbReference>
<keyword evidence="6 11" id="KW-0472">Membrane</keyword>
<dbReference type="EMBL" id="KZ269983">
    <property type="protein sequence ID" value="OZC10889.1"/>
    <property type="molecule type" value="Genomic_DNA"/>
</dbReference>
<protein>
    <recommendedName>
        <fullName evidence="3 11">Guanine nucleotide-binding protein subunit gamma</fullName>
    </recommendedName>
</protein>
<dbReference type="GO" id="GO:0031681">
    <property type="term" value="F:G-protein beta-subunit binding"/>
    <property type="evidence" value="ECO:0007669"/>
    <property type="project" value="InterPro"/>
</dbReference>
<evidence type="ECO:0000313" key="14">
    <source>
        <dbReference type="Proteomes" id="UP000242913"/>
    </source>
</evidence>
<dbReference type="AlphaFoldDB" id="A0A238C0B2"/>
<name>A0A238C0B2_9BILA</name>
<accession>A0A238C0B2</accession>
<evidence type="ECO:0000313" key="13">
    <source>
        <dbReference type="EMBL" id="OZC10889.1"/>
    </source>
</evidence>
<evidence type="ECO:0000256" key="6">
    <source>
        <dbReference type="ARBA" id="ARBA00023136"/>
    </source>
</evidence>
<gene>
    <name evidence="13" type="ORF">X798_02033</name>
</gene>